<feature type="region of interest" description="Disordered" evidence="1">
    <location>
        <begin position="119"/>
        <end position="176"/>
    </location>
</feature>
<dbReference type="EMBL" id="QPKV01000015">
    <property type="protein sequence ID" value="RDC54231.1"/>
    <property type="molecule type" value="Genomic_DNA"/>
</dbReference>
<protein>
    <submittedName>
        <fullName evidence="3">Uncharacterized protein</fullName>
    </submittedName>
</protein>
<dbReference type="AlphaFoldDB" id="A0A369PNQ0"/>
<dbReference type="Proteomes" id="UP000253961">
    <property type="component" value="Unassembled WGS sequence"/>
</dbReference>
<dbReference type="OrthoDB" id="1340494at2"/>
<proteinExistence type="predicted"/>
<gene>
    <name evidence="3" type="ORF">DU508_22340</name>
</gene>
<evidence type="ECO:0000313" key="4">
    <source>
        <dbReference type="Proteomes" id="UP000253961"/>
    </source>
</evidence>
<keyword evidence="4" id="KW-1185">Reference proteome</keyword>
<organism evidence="3 4">
    <name type="scientific">Pedobacter chinensis</name>
    <dbReference type="NCBI Taxonomy" id="2282421"/>
    <lineage>
        <taxon>Bacteria</taxon>
        <taxon>Pseudomonadati</taxon>
        <taxon>Bacteroidota</taxon>
        <taxon>Sphingobacteriia</taxon>
        <taxon>Sphingobacteriales</taxon>
        <taxon>Sphingobacteriaceae</taxon>
        <taxon>Pedobacter</taxon>
    </lineage>
</organism>
<keyword evidence="2" id="KW-0472">Membrane</keyword>
<evidence type="ECO:0000313" key="3">
    <source>
        <dbReference type="EMBL" id="RDC54231.1"/>
    </source>
</evidence>
<keyword evidence="2" id="KW-0812">Transmembrane</keyword>
<keyword evidence="2" id="KW-1133">Transmembrane helix</keyword>
<reference evidence="3 4" key="1">
    <citation type="submission" date="2018-07" db="EMBL/GenBank/DDBJ databases">
        <title>Pedobacter sp. nov., isolated from soil.</title>
        <authorList>
            <person name="Zhou L.Y."/>
            <person name="Du Z.J."/>
        </authorList>
    </citation>
    <scope>NUCLEOTIDE SEQUENCE [LARGE SCALE GENOMIC DNA]</scope>
    <source>
        <strain evidence="3 4">JDX94</strain>
    </source>
</reference>
<feature type="compositionally biased region" description="Polar residues" evidence="1">
    <location>
        <begin position="163"/>
        <end position="176"/>
    </location>
</feature>
<name>A0A369PNQ0_9SPHI</name>
<sequence>MPEDYKKVVLSYYEERINDGSLSPNLLDPTPGSLREECIYSYRKRHSSKDDEIIRSFFGDTEQECLDLLEKSFAIKFRQLPKILKGKVENPSIKYIELIAWLIDFQPRPSTSYYKSFYSQPEAEAEQPPITETGTDINKKRDDDANQEEVGDKEKIEADIPGQSHTQDVLTETGGQSASKEIQTLLTGTEPGSAITANAGNNEIAPVQTSKNKLPIVIIICIIVLLAGRGAFYLWEESIAKIRLPLANEHCMYWTGSHYEPTKCNVLMDNVSIIPLNLQTLKRLKKIRHPEKLTKSDLGKVWYAKIEGKPEFFTDSGMHPVDTLKRLRPLTPYILDKNITRTVFLSSVLGWLYYLTLFLLFSMLVVIYFRRSKNQSHQA</sequence>
<feature type="transmembrane region" description="Helical" evidence="2">
    <location>
        <begin position="351"/>
        <end position="369"/>
    </location>
</feature>
<feature type="transmembrane region" description="Helical" evidence="2">
    <location>
        <begin position="214"/>
        <end position="235"/>
    </location>
</feature>
<feature type="compositionally biased region" description="Basic and acidic residues" evidence="1">
    <location>
        <begin position="137"/>
        <end position="158"/>
    </location>
</feature>
<evidence type="ECO:0000256" key="1">
    <source>
        <dbReference type="SAM" id="MobiDB-lite"/>
    </source>
</evidence>
<comment type="caution">
    <text evidence="3">The sequence shown here is derived from an EMBL/GenBank/DDBJ whole genome shotgun (WGS) entry which is preliminary data.</text>
</comment>
<accession>A0A369PNQ0</accession>
<dbReference type="RefSeq" id="WP_115404890.1">
    <property type="nucleotide sequence ID" value="NZ_QPKV01000015.1"/>
</dbReference>
<evidence type="ECO:0000256" key="2">
    <source>
        <dbReference type="SAM" id="Phobius"/>
    </source>
</evidence>